<evidence type="ECO:0000313" key="1">
    <source>
        <dbReference type="Proteomes" id="UP000095283"/>
    </source>
</evidence>
<accession>A0A1I7W895</accession>
<dbReference type="AlphaFoldDB" id="A0A1I7W895"/>
<keyword evidence="1" id="KW-1185">Reference proteome</keyword>
<dbReference type="WBParaSite" id="Hba_00844">
    <property type="protein sequence ID" value="Hba_00844"/>
    <property type="gene ID" value="Hba_00844"/>
</dbReference>
<protein>
    <submittedName>
        <fullName evidence="2">Uncharacterized protein</fullName>
    </submittedName>
</protein>
<organism evidence="1 2">
    <name type="scientific">Heterorhabditis bacteriophora</name>
    <name type="common">Entomopathogenic nematode worm</name>
    <dbReference type="NCBI Taxonomy" id="37862"/>
    <lineage>
        <taxon>Eukaryota</taxon>
        <taxon>Metazoa</taxon>
        <taxon>Ecdysozoa</taxon>
        <taxon>Nematoda</taxon>
        <taxon>Chromadorea</taxon>
        <taxon>Rhabditida</taxon>
        <taxon>Rhabditina</taxon>
        <taxon>Rhabditomorpha</taxon>
        <taxon>Strongyloidea</taxon>
        <taxon>Heterorhabditidae</taxon>
        <taxon>Heterorhabditis</taxon>
    </lineage>
</organism>
<name>A0A1I7W895_HETBA</name>
<sequence>MIGQKRAIIVHRRRLKTEKYSHLSPSPNYFYRFPSVKMSATREYDNINLGFTFYIFYTHKHLSECKTSENEIRDHPLLELSIYYKGQMITAIKNNIIESTTRYVSTNRHETICSWYSSDFKWRCQVKKSHVMTF</sequence>
<evidence type="ECO:0000313" key="2">
    <source>
        <dbReference type="WBParaSite" id="Hba_00844"/>
    </source>
</evidence>
<dbReference type="Proteomes" id="UP000095283">
    <property type="component" value="Unplaced"/>
</dbReference>
<proteinExistence type="predicted"/>
<reference evidence="2" key="1">
    <citation type="submission" date="2016-11" db="UniProtKB">
        <authorList>
            <consortium name="WormBaseParasite"/>
        </authorList>
    </citation>
    <scope>IDENTIFICATION</scope>
</reference>